<dbReference type="EMBL" id="AFWT01000019">
    <property type="protein sequence ID" value="EGV30356.1"/>
    <property type="molecule type" value="Genomic_DNA"/>
</dbReference>
<sequence length="452" mass="50340">MSTETDSSDASAPKQLSIQDAVSFASNLHRNGHLKDARTLYSRVLELEPEHPDALHFMGVLEHQQGRNEAALRLMRRSVELVPQHAGFHTNLGNLLFDGARFEEAEREYREALSLSPERPEVLNNLGVLCKGQNRLDEAEQHFLQAIDLSPDFIDARNNLSRLYVRMGRTEDSIAQAMEAMKRDPGNASTREVLAYAYARAGQLDDAIGIYRDWLEDEPDNPKALHHLAACTGQDVPERASDAYIQSVFDSFSHSFDAKLAVLEYQAPKLIVDKTVAYLGLEPAARLDILDAGCGTGLCGPLLAPYAKRLTGVDLSQGMLVKARERTLYDALHHAELTDFIRRRPAEFDLIVSADTLVYFGEIGPVLEAASSSLRPGGHLGFSVEALEGTSDDYRLQPNGRYAHSKTYLERTLLERGFDLRAMDRETLRLEGGTQVMGWVVIAQRSHRIANQ</sequence>
<dbReference type="PANTHER" id="PTHR44809:SF1">
    <property type="entry name" value="PROTEIN O-MANNOSYL-TRANSFERASE TMTC1"/>
    <property type="match status" value="1"/>
</dbReference>
<evidence type="ECO:0000313" key="3">
    <source>
        <dbReference type="EMBL" id="EGV30356.1"/>
    </source>
</evidence>
<dbReference type="InterPro" id="IPR019734">
    <property type="entry name" value="TPR_rpt"/>
</dbReference>
<keyword evidence="1" id="KW-0802">TPR repeat</keyword>
<dbReference type="InterPro" id="IPR011990">
    <property type="entry name" value="TPR-like_helical_dom_sf"/>
</dbReference>
<dbReference type="GO" id="GO:0032259">
    <property type="term" value="P:methylation"/>
    <property type="evidence" value="ECO:0007669"/>
    <property type="project" value="UniProtKB-KW"/>
</dbReference>
<dbReference type="eggNOG" id="COG0457">
    <property type="taxonomic scope" value="Bacteria"/>
</dbReference>
<keyword evidence="3" id="KW-0808">Transferase</keyword>
<dbReference type="InterPro" id="IPR052943">
    <property type="entry name" value="TMTC_O-mannosyl-trnsfr"/>
</dbReference>
<dbReference type="InterPro" id="IPR013217">
    <property type="entry name" value="Methyltransf_12"/>
</dbReference>
<dbReference type="GO" id="GO:0008168">
    <property type="term" value="F:methyltransferase activity"/>
    <property type="evidence" value="ECO:0007669"/>
    <property type="project" value="UniProtKB-KW"/>
</dbReference>
<dbReference type="SMART" id="SM00028">
    <property type="entry name" value="TPR"/>
    <property type="match status" value="6"/>
</dbReference>
<dbReference type="AlphaFoldDB" id="G2E3G7"/>
<evidence type="ECO:0000259" key="2">
    <source>
        <dbReference type="Pfam" id="PF08242"/>
    </source>
</evidence>
<dbReference type="Proteomes" id="UP000004200">
    <property type="component" value="Unassembled WGS sequence"/>
</dbReference>
<feature type="domain" description="Methyltransferase type 12" evidence="2">
    <location>
        <begin position="290"/>
        <end position="380"/>
    </location>
</feature>
<dbReference type="InterPro" id="IPR029063">
    <property type="entry name" value="SAM-dependent_MTases_sf"/>
</dbReference>
<feature type="repeat" description="TPR" evidence="1">
    <location>
        <begin position="86"/>
        <end position="119"/>
    </location>
</feature>
<name>G2E3G7_9GAMM</name>
<dbReference type="Gene3D" id="1.25.40.10">
    <property type="entry name" value="Tetratricopeptide repeat domain"/>
    <property type="match status" value="2"/>
</dbReference>
<evidence type="ECO:0000256" key="1">
    <source>
        <dbReference type="PROSITE-ProRule" id="PRU00339"/>
    </source>
</evidence>
<dbReference type="SUPFAM" id="SSF53335">
    <property type="entry name" value="S-adenosyl-L-methionine-dependent methyltransferases"/>
    <property type="match status" value="1"/>
</dbReference>
<proteinExistence type="predicted"/>
<comment type="caution">
    <text evidence="3">The sequence shown here is derived from an EMBL/GenBank/DDBJ whole genome shotgun (WGS) entry which is preliminary data.</text>
</comment>
<keyword evidence="4" id="KW-1185">Reference proteome</keyword>
<accession>G2E3G7</accession>
<dbReference type="PROSITE" id="PS50005">
    <property type="entry name" value="TPR"/>
    <property type="match status" value="4"/>
</dbReference>
<dbReference type="Gene3D" id="3.40.50.150">
    <property type="entry name" value="Vaccinia Virus protein VP39"/>
    <property type="match status" value="1"/>
</dbReference>
<dbReference type="eggNOG" id="COG4976">
    <property type="taxonomic scope" value="Bacteria"/>
</dbReference>
<dbReference type="Pfam" id="PF08242">
    <property type="entry name" value="Methyltransf_12"/>
    <property type="match status" value="1"/>
</dbReference>
<gene>
    <name evidence="3" type="ORF">ThidrDRAFT_2830</name>
</gene>
<dbReference type="OrthoDB" id="9809392at2"/>
<reference evidence="3 4" key="1">
    <citation type="submission" date="2011-06" db="EMBL/GenBank/DDBJ databases">
        <title>The draft genome of Thiorhodococcus drewsii AZ1.</title>
        <authorList>
            <consortium name="US DOE Joint Genome Institute (JGI-PGF)"/>
            <person name="Lucas S."/>
            <person name="Han J."/>
            <person name="Lapidus A."/>
            <person name="Cheng J.-F."/>
            <person name="Goodwin L."/>
            <person name="Pitluck S."/>
            <person name="Peters L."/>
            <person name="Land M.L."/>
            <person name="Hauser L."/>
            <person name="Vogl K."/>
            <person name="Liu Z."/>
            <person name="Imhoff J."/>
            <person name="Thiel V."/>
            <person name="Frigaard N.-U."/>
            <person name="Bryant D.A."/>
            <person name="Woyke T.J."/>
        </authorList>
    </citation>
    <scope>NUCLEOTIDE SEQUENCE [LARGE SCALE GENOMIC DNA]</scope>
    <source>
        <strain evidence="3 4">AZ1</strain>
    </source>
</reference>
<protein>
    <submittedName>
        <fullName evidence="3">Methyltransferase type 12</fullName>
    </submittedName>
</protein>
<dbReference type="PANTHER" id="PTHR44809">
    <property type="match status" value="1"/>
</dbReference>
<dbReference type="CDD" id="cd02440">
    <property type="entry name" value="AdoMet_MTases"/>
    <property type="match status" value="1"/>
</dbReference>
<dbReference type="STRING" id="765913.ThidrDRAFT_2830"/>
<feature type="repeat" description="TPR" evidence="1">
    <location>
        <begin position="188"/>
        <end position="221"/>
    </location>
</feature>
<dbReference type="SUPFAM" id="SSF48452">
    <property type="entry name" value="TPR-like"/>
    <property type="match status" value="1"/>
</dbReference>
<organism evidence="3 4">
    <name type="scientific">Thiorhodococcus drewsii AZ1</name>
    <dbReference type="NCBI Taxonomy" id="765913"/>
    <lineage>
        <taxon>Bacteria</taxon>
        <taxon>Pseudomonadati</taxon>
        <taxon>Pseudomonadota</taxon>
        <taxon>Gammaproteobacteria</taxon>
        <taxon>Chromatiales</taxon>
        <taxon>Chromatiaceae</taxon>
        <taxon>Thiorhodococcus</taxon>
    </lineage>
</organism>
<feature type="repeat" description="TPR" evidence="1">
    <location>
        <begin position="52"/>
        <end position="85"/>
    </location>
</feature>
<feature type="repeat" description="TPR" evidence="1">
    <location>
        <begin position="120"/>
        <end position="153"/>
    </location>
</feature>
<keyword evidence="3" id="KW-0489">Methyltransferase</keyword>
<dbReference type="PATRIC" id="fig|765913.3.peg.2889"/>
<evidence type="ECO:0000313" key="4">
    <source>
        <dbReference type="Proteomes" id="UP000004200"/>
    </source>
</evidence>
<dbReference type="RefSeq" id="WP_007041543.1">
    <property type="nucleotide sequence ID" value="NZ_AFWT01000019.1"/>
</dbReference>
<dbReference type="Pfam" id="PF13432">
    <property type="entry name" value="TPR_16"/>
    <property type="match status" value="3"/>
</dbReference>